<dbReference type="PATRIC" id="fig|927704.6.peg.629"/>
<dbReference type="Pfam" id="PF00899">
    <property type="entry name" value="ThiF"/>
    <property type="match status" value="1"/>
</dbReference>
<sequence length="256" mass="27779">MEWNNELNSEEQERYARQIMLPDFGEAGQKKLKAARVLVIGAGGLGSPAAFYLAAAGIGTVGLADFDHVELSNLQRQLLHTTADLGRRKIDSGRETLQALNPALQVPLYDEPVTEEYLAAILRSEHYDMVVDAVDDAKTKFAINDACVQTKTAFVHGGILKYQGQLMTYVPGSPCLRCLFPEAQAARGGKNGVLGAVPGVIGSLQATEVIKYLLGMGNLLAGRLLTYDSLPLSFRILNIPKRAECSCQDIDRSGRE</sequence>
<dbReference type="GO" id="GO:0005524">
    <property type="term" value="F:ATP binding"/>
    <property type="evidence" value="ECO:0007669"/>
    <property type="project" value="UniProtKB-KW"/>
</dbReference>
<evidence type="ECO:0000256" key="2">
    <source>
        <dbReference type="ARBA" id="ARBA00022741"/>
    </source>
</evidence>
<organism evidence="5 6">
    <name type="scientific">Selenomonas ruminantium subsp. lactilytica (strain NBRC 103574 / TAM6421)</name>
    <dbReference type="NCBI Taxonomy" id="927704"/>
    <lineage>
        <taxon>Bacteria</taxon>
        <taxon>Bacillati</taxon>
        <taxon>Bacillota</taxon>
        <taxon>Negativicutes</taxon>
        <taxon>Selenomonadales</taxon>
        <taxon>Selenomonadaceae</taxon>
        <taxon>Selenomonas</taxon>
    </lineage>
</organism>
<dbReference type="InterPro" id="IPR000594">
    <property type="entry name" value="ThiF_NAD_FAD-bd"/>
</dbReference>
<dbReference type="AlphaFoldDB" id="I0GNI5"/>
<dbReference type="GO" id="GO:0016779">
    <property type="term" value="F:nucleotidyltransferase activity"/>
    <property type="evidence" value="ECO:0007669"/>
    <property type="project" value="TreeGrafter"/>
</dbReference>
<evidence type="ECO:0000259" key="4">
    <source>
        <dbReference type="Pfam" id="PF00899"/>
    </source>
</evidence>
<evidence type="ECO:0000313" key="6">
    <source>
        <dbReference type="Proteomes" id="UP000007887"/>
    </source>
</evidence>
<dbReference type="KEGG" id="sri:SELR_06140"/>
<gene>
    <name evidence="5" type="ordered locus">SELR_06140</name>
</gene>
<dbReference type="GO" id="GO:0008146">
    <property type="term" value="F:sulfotransferase activity"/>
    <property type="evidence" value="ECO:0007669"/>
    <property type="project" value="TreeGrafter"/>
</dbReference>
<name>I0GNI5_SELRL</name>
<dbReference type="eggNOG" id="COG0476">
    <property type="taxonomic scope" value="Bacteria"/>
</dbReference>
<proteinExistence type="predicted"/>
<reference evidence="5 6" key="1">
    <citation type="submission" date="2011-10" db="EMBL/GenBank/DDBJ databases">
        <title>Whole genome sequence of Selenomonas ruminantium subsp. lactilytica TAM6421.</title>
        <authorList>
            <person name="Oguchi A."/>
            <person name="Ankai A."/>
            <person name="Kaneko J."/>
            <person name="Yamada-Narita S."/>
            <person name="Fukui S."/>
            <person name="Takahashi M."/>
            <person name="Onodera T."/>
            <person name="Kojima S."/>
            <person name="Fushimi T."/>
            <person name="Abe N."/>
            <person name="Kamio Y."/>
            <person name="Yamazaki S."/>
            <person name="Fujita N."/>
        </authorList>
    </citation>
    <scope>NUCLEOTIDE SEQUENCE [LARGE SCALE GENOMIC DNA]</scope>
    <source>
        <strain evidence="6">NBRC 103574 / TAM6421</strain>
    </source>
</reference>
<dbReference type="GO" id="GO:0008641">
    <property type="term" value="F:ubiquitin-like modifier activating enzyme activity"/>
    <property type="evidence" value="ECO:0007669"/>
    <property type="project" value="InterPro"/>
</dbReference>
<keyword evidence="1" id="KW-0808">Transferase</keyword>
<dbReference type="SUPFAM" id="SSF69572">
    <property type="entry name" value="Activating enzymes of the ubiquitin-like proteins"/>
    <property type="match status" value="1"/>
</dbReference>
<dbReference type="RefSeq" id="WP_014423764.1">
    <property type="nucleotide sequence ID" value="NC_017068.1"/>
</dbReference>
<keyword evidence="2" id="KW-0547">Nucleotide-binding</keyword>
<dbReference type="PANTHER" id="PTHR10953">
    <property type="entry name" value="UBIQUITIN-ACTIVATING ENZYME E1"/>
    <property type="match status" value="1"/>
</dbReference>
<dbReference type="PANTHER" id="PTHR10953:SF102">
    <property type="entry name" value="ADENYLYLTRANSFERASE AND SULFURTRANSFERASE MOCS3"/>
    <property type="match status" value="1"/>
</dbReference>
<dbReference type="HOGENOM" id="CLU_013325_10_3_9"/>
<dbReference type="EMBL" id="AP012292">
    <property type="protein sequence ID" value="BAL82322.1"/>
    <property type="molecule type" value="Genomic_DNA"/>
</dbReference>
<evidence type="ECO:0000256" key="3">
    <source>
        <dbReference type="ARBA" id="ARBA00022840"/>
    </source>
</evidence>
<dbReference type="FunFam" id="3.40.50.720:FF:000033">
    <property type="entry name" value="Adenylyltransferase and sulfurtransferase MOCS3"/>
    <property type="match status" value="1"/>
</dbReference>
<accession>I0GNI5</accession>
<evidence type="ECO:0000256" key="1">
    <source>
        <dbReference type="ARBA" id="ARBA00022679"/>
    </source>
</evidence>
<evidence type="ECO:0000313" key="5">
    <source>
        <dbReference type="EMBL" id="BAL82322.1"/>
    </source>
</evidence>
<dbReference type="InterPro" id="IPR035985">
    <property type="entry name" value="Ubiquitin-activating_enz"/>
</dbReference>
<dbReference type="GO" id="GO:0004792">
    <property type="term" value="F:thiosulfate-cyanide sulfurtransferase activity"/>
    <property type="evidence" value="ECO:0007669"/>
    <property type="project" value="TreeGrafter"/>
</dbReference>
<dbReference type="GO" id="GO:0005829">
    <property type="term" value="C:cytosol"/>
    <property type="evidence" value="ECO:0007669"/>
    <property type="project" value="TreeGrafter"/>
</dbReference>
<dbReference type="Gene3D" id="3.40.50.720">
    <property type="entry name" value="NAD(P)-binding Rossmann-like Domain"/>
    <property type="match status" value="1"/>
</dbReference>
<protein>
    <submittedName>
        <fullName evidence="5">Putative ThiF family protein</fullName>
    </submittedName>
</protein>
<dbReference type="CDD" id="cd00757">
    <property type="entry name" value="ThiF_MoeB_HesA_family"/>
    <property type="match status" value="1"/>
</dbReference>
<dbReference type="InterPro" id="IPR045886">
    <property type="entry name" value="ThiF/MoeB/HesA"/>
</dbReference>
<dbReference type="Proteomes" id="UP000007887">
    <property type="component" value="Chromosome"/>
</dbReference>
<keyword evidence="3" id="KW-0067">ATP-binding</keyword>
<feature type="domain" description="THIF-type NAD/FAD binding fold" evidence="4">
    <location>
        <begin position="15"/>
        <end position="246"/>
    </location>
</feature>